<accession>A0ABV3ECQ0</accession>
<dbReference type="EMBL" id="JBEZLS010000026">
    <property type="protein sequence ID" value="MEU9354937.1"/>
    <property type="molecule type" value="Genomic_DNA"/>
</dbReference>
<sequence>MPVTLDKTLRRFTVVYTDREIAGFEIRRIMPDVVRIGDDNNAPWVSLRDTGLDWFSVNAVSAGDALLKGRAELAEDIAADWAFQGIEIGDEHTPATYFADCLIAVALA</sequence>
<comment type="caution">
    <text evidence="1">The sequence shown here is derived from an EMBL/GenBank/DDBJ whole genome shotgun (WGS) entry which is preliminary data.</text>
</comment>
<dbReference type="RefSeq" id="WP_359987093.1">
    <property type="nucleotide sequence ID" value="NZ_JBEZLS010000026.1"/>
</dbReference>
<name>A0ABV3ECQ0_9ACTN</name>
<proteinExistence type="predicted"/>
<organism evidence="1 2">
    <name type="scientific">Streptomyces griseoloalbus</name>
    <dbReference type="NCBI Taxonomy" id="67303"/>
    <lineage>
        <taxon>Bacteria</taxon>
        <taxon>Bacillati</taxon>
        <taxon>Actinomycetota</taxon>
        <taxon>Actinomycetes</taxon>
        <taxon>Kitasatosporales</taxon>
        <taxon>Streptomycetaceae</taxon>
        <taxon>Streptomyces</taxon>
    </lineage>
</organism>
<reference evidence="1 2" key="1">
    <citation type="submission" date="2024-06" db="EMBL/GenBank/DDBJ databases">
        <title>The Natural Products Discovery Center: Release of the First 8490 Sequenced Strains for Exploring Actinobacteria Biosynthetic Diversity.</title>
        <authorList>
            <person name="Kalkreuter E."/>
            <person name="Kautsar S.A."/>
            <person name="Yang D."/>
            <person name="Bader C.D."/>
            <person name="Teijaro C.N."/>
            <person name="Fluegel L."/>
            <person name="Davis C.M."/>
            <person name="Simpson J.R."/>
            <person name="Lauterbach L."/>
            <person name="Steele A.D."/>
            <person name="Gui C."/>
            <person name="Meng S."/>
            <person name="Li G."/>
            <person name="Viehrig K."/>
            <person name="Ye F."/>
            <person name="Su P."/>
            <person name="Kiefer A.F."/>
            <person name="Nichols A."/>
            <person name="Cepeda A.J."/>
            <person name="Yan W."/>
            <person name="Fan B."/>
            <person name="Jiang Y."/>
            <person name="Adhikari A."/>
            <person name="Zheng C.-J."/>
            <person name="Schuster L."/>
            <person name="Cowan T.M."/>
            <person name="Smanski M.J."/>
            <person name="Chevrette M.G."/>
            <person name="De Carvalho L.P.S."/>
            <person name="Shen B."/>
        </authorList>
    </citation>
    <scope>NUCLEOTIDE SEQUENCE [LARGE SCALE GENOMIC DNA]</scope>
    <source>
        <strain evidence="1 2">NPDC048274</strain>
    </source>
</reference>
<gene>
    <name evidence="1" type="ORF">AB0D65_29080</name>
</gene>
<dbReference type="Proteomes" id="UP001551582">
    <property type="component" value="Unassembled WGS sequence"/>
</dbReference>
<protein>
    <submittedName>
        <fullName evidence="1">Uncharacterized protein</fullName>
    </submittedName>
</protein>
<keyword evidence="2" id="KW-1185">Reference proteome</keyword>
<evidence type="ECO:0000313" key="1">
    <source>
        <dbReference type="EMBL" id="MEU9354937.1"/>
    </source>
</evidence>
<evidence type="ECO:0000313" key="2">
    <source>
        <dbReference type="Proteomes" id="UP001551582"/>
    </source>
</evidence>